<dbReference type="FunFam" id="3.30.70.330:FF:000001">
    <property type="entry name" value="50S ribosomal protein L23"/>
    <property type="match status" value="1"/>
</dbReference>
<dbReference type="GO" id="GO:0019843">
    <property type="term" value="F:rRNA binding"/>
    <property type="evidence" value="ECO:0007669"/>
    <property type="project" value="UniProtKB-KW"/>
</dbReference>
<gene>
    <name evidence="6" type="ORF">B1A_19555</name>
</gene>
<comment type="similarity">
    <text evidence="1">Belongs to the universal ribosomal protein uL23 family.</text>
</comment>
<dbReference type="GO" id="GO:0003735">
    <property type="term" value="F:structural constituent of ribosome"/>
    <property type="evidence" value="ECO:0007669"/>
    <property type="project" value="InterPro"/>
</dbReference>
<evidence type="ECO:0000256" key="3">
    <source>
        <dbReference type="ARBA" id="ARBA00022884"/>
    </source>
</evidence>
<dbReference type="HAMAP" id="MF_01369_B">
    <property type="entry name" value="Ribosomal_uL23_B"/>
    <property type="match status" value="1"/>
</dbReference>
<dbReference type="PANTHER" id="PTHR11620">
    <property type="entry name" value="60S RIBOSOMAL PROTEIN L23A"/>
    <property type="match status" value="1"/>
</dbReference>
<dbReference type="NCBIfam" id="NF004359">
    <property type="entry name" value="PRK05738.1-3"/>
    <property type="match status" value="1"/>
</dbReference>
<dbReference type="GO" id="GO:0006412">
    <property type="term" value="P:translation"/>
    <property type="evidence" value="ECO:0007669"/>
    <property type="project" value="InterPro"/>
</dbReference>
<evidence type="ECO:0000313" key="6">
    <source>
        <dbReference type="EMBL" id="EQD32297.1"/>
    </source>
</evidence>
<dbReference type="AlphaFoldDB" id="T0YK32"/>
<dbReference type="SUPFAM" id="SSF54189">
    <property type="entry name" value="Ribosomal proteins S24e, L23 and L15e"/>
    <property type="match status" value="1"/>
</dbReference>
<dbReference type="GO" id="GO:0005840">
    <property type="term" value="C:ribosome"/>
    <property type="evidence" value="ECO:0007669"/>
    <property type="project" value="UniProtKB-KW"/>
</dbReference>
<dbReference type="InterPro" id="IPR012678">
    <property type="entry name" value="Ribosomal_uL23/eL15/eS24_sf"/>
</dbReference>
<keyword evidence="2" id="KW-0699">rRNA-binding</keyword>
<protein>
    <submittedName>
        <fullName evidence="6">50S ribosomal protein L23</fullName>
    </submittedName>
</protein>
<evidence type="ECO:0000256" key="5">
    <source>
        <dbReference type="ARBA" id="ARBA00023274"/>
    </source>
</evidence>
<comment type="caution">
    <text evidence="6">The sequence shown here is derived from an EMBL/GenBank/DDBJ whole genome shotgun (WGS) entry which is preliminary data.</text>
</comment>
<name>T0YK32_9ZZZZ</name>
<keyword evidence="3" id="KW-0694">RNA-binding</keyword>
<evidence type="ECO:0000256" key="2">
    <source>
        <dbReference type="ARBA" id="ARBA00022730"/>
    </source>
</evidence>
<keyword evidence="4 6" id="KW-0689">Ribosomal protein</keyword>
<proteinExistence type="inferred from homology"/>
<evidence type="ECO:0000256" key="4">
    <source>
        <dbReference type="ARBA" id="ARBA00022980"/>
    </source>
</evidence>
<dbReference type="Gene3D" id="3.30.70.330">
    <property type="match status" value="1"/>
</dbReference>
<dbReference type="EMBL" id="AUZX01014432">
    <property type="protein sequence ID" value="EQD32297.1"/>
    <property type="molecule type" value="Genomic_DNA"/>
</dbReference>
<evidence type="ECO:0000256" key="1">
    <source>
        <dbReference type="ARBA" id="ARBA00006700"/>
    </source>
</evidence>
<dbReference type="Pfam" id="PF00276">
    <property type="entry name" value="Ribosomal_L23"/>
    <property type="match status" value="1"/>
</dbReference>
<reference evidence="6" key="1">
    <citation type="submission" date="2013-08" db="EMBL/GenBank/DDBJ databases">
        <authorList>
            <person name="Mendez C."/>
            <person name="Richter M."/>
            <person name="Ferrer M."/>
            <person name="Sanchez J."/>
        </authorList>
    </citation>
    <scope>NUCLEOTIDE SEQUENCE</scope>
</reference>
<dbReference type="NCBIfam" id="NF004360">
    <property type="entry name" value="PRK05738.1-5"/>
    <property type="match status" value="1"/>
</dbReference>
<reference evidence="6" key="2">
    <citation type="journal article" date="2014" name="ISME J.">
        <title>Microbial stratification in low pH oxic and suboxic macroscopic growths along an acid mine drainage.</title>
        <authorList>
            <person name="Mendez-Garcia C."/>
            <person name="Mesa V."/>
            <person name="Sprenger R.R."/>
            <person name="Richter M."/>
            <person name="Diez M.S."/>
            <person name="Solano J."/>
            <person name="Bargiela R."/>
            <person name="Golyshina O.V."/>
            <person name="Manteca A."/>
            <person name="Ramos J.L."/>
            <person name="Gallego J.R."/>
            <person name="Llorente I."/>
            <person name="Martins Dos Santos V.A."/>
            <person name="Jensen O.N."/>
            <person name="Pelaez A.I."/>
            <person name="Sanchez J."/>
            <person name="Ferrer M."/>
        </authorList>
    </citation>
    <scope>NUCLEOTIDE SEQUENCE</scope>
</reference>
<dbReference type="GO" id="GO:1990904">
    <property type="term" value="C:ribonucleoprotein complex"/>
    <property type="evidence" value="ECO:0007669"/>
    <property type="project" value="UniProtKB-KW"/>
</dbReference>
<accession>T0YK32</accession>
<keyword evidence="5" id="KW-0687">Ribonucleoprotein</keyword>
<sequence length="107" mass="11854">MIIHKKKPVTPKSLSIFDVLLAPVVTEKATVDTQNGHYAFKVAKQSTKHDIKLAVETLYKVKVKSVNTLNQKGKVKRFRGRLGRRSDVKKAIVCLLEGQTIDLGAGL</sequence>
<dbReference type="NCBIfam" id="NF004363">
    <property type="entry name" value="PRK05738.2-4"/>
    <property type="match status" value="1"/>
</dbReference>
<dbReference type="InterPro" id="IPR013025">
    <property type="entry name" value="Ribosomal_uL23-like"/>
</dbReference>
<dbReference type="InterPro" id="IPR012677">
    <property type="entry name" value="Nucleotide-bd_a/b_plait_sf"/>
</dbReference>
<organism evidence="6">
    <name type="scientific">mine drainage metagenome</name>
    <dbReference type="NCBI Taxonomy" id="410659"/>
    <lineage>
        <taxon>unclassified sequences</taxon>
        <taxon>metagenomes</taxon>
        <taxon>ecological metagenomes</taxon>
    </lineage>
</organism>